<protein>
    <submittedName>
        <fullName evidence="1">Uncharacterized protein</fullName>
    </submittedName>
</protein>
<evidence type="ECO:0000313" key="1">
    <source>
        <dbReference type="EMBL" id="MDQ0364097.1"/>
    </source>
</evidence>
<evidence type="ECO:0000313" key="2">
    <source>
        <dbReference type="Proteomes" id="UP001240236"/>
    </source>
</evidence>
<accession>A0AAE4AVK1</accession>
<name>A0AAE4AVK1_9ACTN</name>
<proteinExistence type="predicted"/>
<organism evidence="1 2">
    <name type="scientific">Catenuloplanes indicus</name>
    <dbReference type="NCBI Taxonomy" id="137267"/>
    <lineage>
        <taxon>Bacteria</taxon>
        <taxon>Bacillati</taxon>
        <taxon>Actinomycetota</taxon>
        <taxon>Actinomycetes</taxon>
        <taxon>Micromonosporales</taxon>
        <taxon>Micromonosporaceae</taxon>
        <taxon>Catenuloplanes</taxon>
    </lineage>
</organism>
<dbReference type="AlphaFoldDB" id="A0AAE4AVK1"/>
<gene>
    <name evidence="1" type="ORF">J2S42_000766</name>
</gene>
<sequence>MNAMFDPVTPIQMIYINRKLDKGPVRGFKALTAAIREAKVGRSWTLLGDTGDRAWGPV</sequence>
<keyword evidence="2" id="KW-1185">Reference proteome</keyword>
<dbReference type="Proteomes" id="UP001240236">
    <property type="component" value="Unassembled WGS sequence"/>
</dbReference>
<reference evidence="1 2" key="1">
    <citation type="submission" date="2023-07" db="EMBL/GenBank/DDBJ databases">
        <title>Sequencing the genomes of 1000 actinobacteria strains.</title>
        <authorList>
            <person name="Klenk H.-P."/>
        </authorList>
    </citation>
    <scope>NUCLEOTIDE SEQUENCE [LARGE SCALE GENOMIC DNA]</scope>
    <source>
        <strain evidence="1 2">DSM 44709</strain>
    </source>
</reference>
<dbReference type="EMBL" id="JAUSUZ010000001">
    <property type="protein sequence ID" value="MDQ0364097.1"/>
    <property type="molecule type" value="Genomic_DNA"/>
</dbReference>
<comment type="caution">
    <text evidence="1">The sequence shown here is derived from an EMBL/GenBank/DDBJ whole genome shotgun (WGS) entry which is preliminary data.</text>
</comment>